<keyword evidence="2" id="KW-0472">Membrane</keyword>
<dbReference type="OrthoDB" id="5421765at2759"/>
<dbReference type="PANTHER" id="PTHR16861:SF4">
    <property type="entry name" value="SH3 DOMAIN PROTEIN (AFU_ORTHOLOGUE AFUA_1G13610)"/>
    <property type="match status" value="1"/>
</dbReference>
<evidence type="ECO:0000313" key="4">
    <source>
        <dbReference type="Proteomes" id="UP000800041"/>
    </source>
</evidence>
<organism evidence="3 4">
    <name type="scientific">Aulographum hederae CBS 113979</name>
    <dbReference type="NCBI Taxonomy" id="1176131"/>
    <lineage>
        <taxon>Eukaryota</taxon>
        <taxon>Fungi</taxon>
        <taxon>Dikarya</taxon>
        <taxon>Ascomycota</taxon>
        <taxon>Pezizomycotina</taxon>
        <taxon>Dothideomycetes</taxon>
        <taxon>Pleosporomycetidae</taxon>
        <taxon>Aulographales</taxon>
        <taxon>Aulographaceae</taxon>
    </lineage>
</organism>
<evidence type="ECO:0000313" key="3">
    <source>
        <dbReference type="EMBL" id="KAF1986547.1"/>
    </source>
</evidence>
<name>A0A6G1H0H5_9PEZI</name>
<dbReference type="AlphaFoldDB" id="A0A6G1H0H5"/>
<proteinExistence type="predicted"/>
<accession>A0A6G1H0H5</accession>
<feature type="region of interest" description="Disordered" evidence="1">
    <location>
        <begin position="41"/>
        <end position="71"/>
    </location>
</feature>
<sequence length="517" mass="55288">MASTEDKPESAQDATPITFTGWNSETQYQIFLETASFTSIKEDFTPSGPGESIRQTEYHPKATANQSPTLSASISRNTLEAMSFTSVSISRGTMASPETWQIVVGLPDFEGMKSSFSSSVGSDGMMTQTWQFQQDLATTSSSVSSVTSAASSASKNSISTSSRSPSSSPSPASSNPAIPTAADSPTVASPQAVAKSGMSTGAVAGIAIGSAVAGALIGCLLFWLCAGKSRRRKSPAYRGVESQSQQALRDEKSPVVSLVSPVALRDRPLSAATVIEDKLPPPLDNAAILGEMSEFRNMIKSHVENFYSSSPAGGQMIHPASLHLLGYSASETSDLHELLLDPETALLALRSIIATVITPRLEPSCNPMNTLLPPEIVSCMHSMSDAGNAQDTAAFRAHWRTITAHLIHKTYIAAAFAPGDPRLSHIRSVLELLVPVLKPYMLPSDQTHATEDLSAILRWAAGFGLRLFAQPKTFRFDWEGVEGGLERVQTAFPGLVVEEDEVGRRVERGIWKREALD</sequence>
<feature type="transmembrane region" description="Helical" evidence="2">
    <location>
        <begin position="202"/>
        <end position="224"/>
    </location>
</feature>
<keyword evidence="2" id="KW-0812">Transmembrane</keyword>
<feature type="region of interest" description="Disordered" evidence="1">
    <location>
        <begin position="152"/>
        <end position="186"/>
    </location>
</feature>
<dbReference type="EMBL" id="ML977156">
    <property type="protein sequence ID" value="KAF1986547.1"/>
    <property type="molecule type" value="Genomic_DNA"/>
</dbReference>
<keyword evidence="2" id="KW-1133">Transmembrane helix</keyword>
<feature type="compositionally biased region" description="Low complexity" evidence="1">
    <location>
        <begin position="152"/>
        <end position="182"/>
    </location>
</feature>
<protein>
    <submittedName>
        <fullName evidence="3">Uncharacterized protein</fullName>
    </submittedName>
</protein>
<dbReference type="PANTHER" id="PTHR16861">
    <property type="entry name" value="GLYCOPROTEIN 38"/>
    <property type="match status" value="1"/>
</dbReference>
<reference evidence="3" key="1">
    <citation type="journal article" date="2020" name="Stud. Mycol.">
        <title>101 Dothideomycetes genomes: a test case for predicting lifestyles and emergence of pathogens.</title>
        <authorList>
            <person name="Haridas S."/>
            <person name="Albert R."/>
            <person name="Binder M."/>
            <person name="Bloem J."/>
            <person name="Labutti K."/>
            <person name="Salamov A."/>
            <person name="Andreopoulos B."/>
            <person name="Baker S."/>
            <person name="Barry K."/>
            <person name="Bills G."/>
            <person name="Bluhm B."/>
            <person name="Cannon C."/>
            <person name="Castanera R."/>
            <person name="Culley D."/>
            <person name="Daum C."/>
            <person name="Ezra D."/>
            <person name="Gonzalez J."/>
            <person name="Henrissat B."/>
            <person name="Kuo A."/>
            <person name="Liang C."/>
            <person name="Lipzen A."/>
            <person name="Lutzoni F."/>
            <person name="Magnuson J."/>
            <person name="Mondo S."/>
            <person name="Nolan M."/>
            <person name="Ohm R."/>
            <person name="Pangilinan J."/>
            <person name="Park H.-J."/>
            <person name="Ramirez L."/>
            <person name="Alfaro M."/>
            <person name="Sun H."/>
            <person name="Tritt A."/>
            <person name="Yoshinaga Y."/>
            <person name="Zwiers L.-H."/>
            <person name="Turgeon B."/>
            <person name="Goodwin S."/>
            <person name="Spatafora J."/>
            <person name="Crous P."/>
            <person name="Grigoriev I."/>
        </authorList>
    </citation>
    <scope>NUCLEOTIDE SEQUENCE</scope>
    <source>
        <strain evidence="3">CBS 113979</strain>
    </source>
</reference>
<evidence type="ECO:0000256" key="1">
    <source>
        <dbReference type="SAM" id="MobiDB-lite"/>
    </source>
</evidence>
<keyword evidence="4" id="KW-1185">Reference proteome</keyword>
<dbReference type="Proteomes" id="UP000800041">
    <property type="component" value="Unassembled WGS sequence"/>
</dbReference>
<evidence type="ECO:0000256" key="2">
    <source>
        <dbReference type="SAM" id="Phobius"/>
    </source>
</evidence>
<gene>
    <name evidence="3" type="ORF">K402DRAFT_393615</name>
</gene>